<organism evidence="3 4">
    <name type="scientific">Candidatus Mcinerneyibacterium aminivorans</name>
    <dbReference type="NCBI Taxonomy" id="2703815"/>
    <lineage>
        <taxon>Bacteria</taxon>
        <taxon>Candidatus Macinerneyibacteriota</taxon>
        <taxon>Candidatus Mcinerneyibacteria</taxon>
        <taxon>Candidatus Mcinerneyibacteriales</taxon>
        <taxon>Candidatus Mcinerneyibacteriaceae</taxon>
        <taxon>Candidatus Mcinerneyibacterium</taxon>
    </lineage>
</organism>
<dbReference type="CDD" id="cd00077">
    <property type="entry name" value="HDc"/>
    <property type="match status" value="1"/>
</dbReference>
<evidence type="ECO:0000313" key="4">
    <source>
        <dbReference type="Proteomes" id="UP000324143"/>
    </source>
</evidence>
<dbReference type="Proteomes" id="UP000324143">
    <property type="component" value="Unassembled WGS sequence"/>
</dbReference>
<evidence type="ECO:0000256" key="1">
    <source>
        <dbReference type="SAM" id="Coils"/>
    </source>
</evidence>
<dbReference type="InterPro" id="IPR052020">
    <property type="entry name" value="Cyclic_di-GMP/3'3'-cGAMP_PDE"/>
</dbReference>
<feature type="coiled-coil region" evidence="1">
    <location>
        <begin position="124"/>
        <end position="155"/>
    </location>
</feature>
<evidence type="ECO:0000259" key="2">
    <source>
        <dbReference type="PROSITE" id="PS51832"/>
    </source>
</evidence>
<dbReference type="InterPro" id="IPR037522">
    <property type="entry name" value="HD_GYP_dom"/>
</dbReference>
<dbReference type="Pfam" id="PF13487">
    <property type="entry name" value="HD_5"/>
    <property type="match status" value="1"/>
</dbReference>
<dbReference type="SMART" id="SM00471">
    <property type="entry name" value="HDc"/>
    <property type="match status" value="1"/>
</dbReference>
<evidence type="ECO:0000313" key="3">
    <source>
        <dbReference type="EMBL" id="TYB31161.1"/>
    </source>
</evidence>
<comment type="caution">
    <text evidence="3">The sequence shown here is derived from an EMBL/GenBank/DDBJ whole genome shotgun (WGS) entry which is preliminary data.</text>
</comment>
<reference evidence="3" key="1">
    <citation type="submission" date="2019-08" db="EMBL/GenBank/DDBJ databases">
        <title>Genomic characterization of a novel candidate phylum (ARYD3) from a high temperature, high salinity tertiary oil reservoir in north central Oklahoma, USA.</title>
        <authorList>
            <person name="Youssef N.H."/>
            <person name="Yadav A."/>
            <person name="Elshahed M.S."/>
        </authorList>
    </citation>
    <scope>NUCLEOTIDE SEQUENCE [LARGE SCALE GENOMIC DNA]</scope>
    <source>
        <strain evidence="3">ARYD3</strain>
    </source>
</reference>
<dbReference type="AlphaFoldDB" id="A0A5D0MI28"/>
<dbReference type="InterPro" id="IPR003607">
    <property type="entry name" value="HD/PDEase_dom"/>
</dbReference>
<dbReference type="EMBL" id="VSIX01000050">
    <property type="protein sequence ID" value="TYB31161.1"/>
    <property type="molecule type" value="Genomic_DNA"/>
</dbReference>
<keyword evidence="4" id="KW-1185">Reference proteome</keyword>
<sequence length="346" mass="40233">MKIGLAIENKTNLKLFVEEFGLHYDIVLLTENNILNDNFDLIIVDRLNFDYYKSKIIEAKTDQKPSILPVLLIVEQKYRKRLKSEIFDYIEDIIWIPVYKDEIIARVQNMLTIRNLSKKQKKVTKSLNEDKIKLNQELKIKNKELKKRIVEAIHLLVKASEFKDVETSEHIKRVGKYARLVANIHERDSNFSINIFYAAPMHDIGKIGIPESILLKNGKLTNSEFKKIKEHPSIGHKILQEGNTEVMKMGTNIALHHHEYYDGSGYPEGLSGKDISLEGRIMTICDVYDALRSERPYKKPYSHDKAIDIILNGDERTSPDQFDPNLLDILKKNHKEFDNIYKKSII</sequence>
<name>A0A5D0MI28_9BACT</name>
<dbReference type="PANTHER" id="PTHR45228:SF8">
    <property type="entry name" value="TWO-COMPONENT RESPONSE REGULATOR-RELATED"/>
    <property type="match status" value="1"/>
</dbReference>
<proteinExistence type="predicted"/>
<dbReference type="PANTHER" id="PTHR45228">
    <property type="entry name" value="CYCLIC DI-GMP PHOSPHODIESTERASE TM_0186-RELATED"/>
    <property type="match status" value="1"/>
</dbReference>
<keyword evidence="1" id="KW-0175">Coiled coil</keyword>
<accession>A0A5D0MI28</accession>
<gene>
    <name evidence="3" type="ORF">FXF47_05525</name>
</gene>
<dbReference type="Gene3D" id="1.10.3210.10">
    <property type="entry name" value="Hypothetical protein af1432"/>
    <property type="match status" value="1"/>
</dbReference>
<dbReference type="PROSITE" id="PS51832">
    <property type="entry name" value="HD_GYP"/>
    <property type="match status" value="1"/>
</dbReference>
<dbReference type="SUPFAM" id="SSF109604">
    <property type="entry name" value="HD-domain/PDEase-like"/>
    <property type="match status" value="1"/>
</dbReference>
<protein>
    <submittedName>
        <fullName evidence="3">HD domain-containing protein</fullName>
    </submittedName>
</protein>
<feature type="domain" description="HD-GYP" evidence="2">
    <location>
        <begin position="145"/>
        <end position="346"/>
    </location>
</feature>